<dbReference type="InterPro" id="IPR012644">
    <property type="entry name" value="CHP02300_FYDLN_acid"/>
</dbReference>
<dbReference type="EMBL" id="CP001107">
    <property type="protein sequence ID" value="ACR73978.1"/>
    <property type="molecule type" value="Genomic_DNA"/>
</dbReference>
<dbReference type="HOGENOM" id="CLU_176798_0_0_9"/>
<dbReference type="PaxDb" id="515619-EUBREC_0173"/>
<dbReference type="STRING" id="515619.EUBREC_0173"/>
<proteinExistence type="predicted"/>
<organism evidence="1 2">
    <name type="scientific">Agathobacter rectalis (strain ATCC 33656 / DSM 3377 / JCM 17463 / KCTC 5835 / VPI 0990)</name>
    <name type="common">Eubacterium rectale</name>
    <dbReference type="NCBI Taxonomy" id="515619"/>
    <lineage>
        <taxon>Bacteria</taxon>
        <taxon>Bacillati</taxon>
        <taxon>Bacillota</taxon>
        <taxon>Clostridia</taxon>
        <taxon>Lachnospirales</taxon>
        <taxon>Lachnospiraceae</taxon>
        <taxon>Agathobacter</taxon>
    </lineage>
</organism>
<dbReference type="AlphaFoldDB" id="C4ZAB7"/>
<protein>
    <submittedName>
        <fullName evidence="1">Uncharacterized protein</fullName>
    </submittedName>
</protein>
<dbReference type="KEGG" id="ere:EUBREC_0173"/>
<sequence>MEDMEITLKEMKGRKLYMYYVPDGTQQCGYYECKECGSRFLDLKIAPTLVCPYCGEEADMEIGPDEEMPKVVESANLIQMVRGVEEVEKMDKLLSLAVTGGDFSWI</sequence>
<reference evidence="1 2" key="1">
    <citation type="journal article" date="2009" name="Proc. Natl. Acad. Sci. U.S.A.">
        <title>Characterizing a model human gut microbiota composed of members of its two dominant bacterial phyla.</title>
        <authorList>
            <person name="Mahowald M.A."/>
            <person name="Rey F.E."/>
            <person name="Seedorf H."/>
            <person name="Turnbaugh P.J."/>
            <person name="Fulton R.S."/>
            <person name="Wollam A."/>
            <person name="Shah N."/>
            <person name="Wang C."/>
            <person name="Magrini V."/>
            <person name="Wilson R.K."/>
            <person name="Cantarel B.L."/>
            <person name="Coutinho P.M."/>
            <person name="Henrissat B."/>
            <person name="Crock L.W."/>
            <person name="Russell A."/>
            <person name="Verberkmoes N.C."/>
            <person name="Hettich R.L."/>
            <person name="Gordon J.I."/>
        </authorList>
    </citation>
    <scope>NUCLEOTIDE SEQUENCE [LARGE SCALE GENOMIC DNA]</scope>
    <source>
        <strain evidence="2">ATCC 33656 / DSM 3377 / JCM 17463 / KCTC 5835 / LMG 30912 / VPI 0990</strain>
    </source>
</reference>
<dbReference type="Pfam" id="PF09538">
    <property type="entry name" value="FYDLN_acid"/>
    <property type="match status" value="1"/>
</dbReference>
<dbReference type="Proteomes" id="UP000001477">
    <property type="component" value="Chromosome"/>
</dbReference>
<evidence type="ECO:0000313" key="1">
    <source>
        <dbReference type="EMBL" id="ACR73978.1"/>
    </source>
</evidence>
<gene>
    <name evidence="1" type="ordered locus">EUBREC_0173</name>
</gene>
<accession>C4ZAB7</accession>
<evidence type="ECO:0000313" key="2">
    <source>
        <dbReference type="Proteomes" id="UP000001477"/>
    </source>
</evidence>
<name>C4ZAB7_AGARV</name>